<dbReference type="InterPro" id="IPR038750">
    <property type="entry name" value="YczE/YyaS-like"/>
</dbReference>
<dbReference type="OrthoDB" id="154912at2"/>
<feature type="transmembrane region" description="Helical" evidence="1">
    <location>
        <begin position="105"/>
        <end position="132"/>
    </location>
</feature>
<dbReference type="Pfam" id="PF19700">
    <property type="entry name" value="DUF6198"/>
    <property type="match status" value="1"/>
</dbReference>
<evidence type="ECO:0000256" key="1">
    <source>
        <dbReference type="SAM" id="Phobius"/>
    </source>
</evidence>
<evidence type="ECO:0000313" key="2">
    <source>
        <dbReference type="EMBL" id="MPQ44007.1"/>
    </source>
</evidence>
<evidence type="ECO:0008006" key="4">
    <source>
        <dbReference type="Google" id="ProtNLM"/>
    </source>
</evidence>
<accession>A0A6I1MPF7</accession>
<comment type="caution">
    <text evidence="2">The sequence shown here is derived from an EMBL/GenBank/DDBJ whole genome shotgun (WGS) entry which is preliminary data.</text>
</comment>
<protein>
    <recommendedName>
        <fullName evidence="4">YitT family protein</fullName>
    </recommendedName>
</protein>
<organism evidence="2 3">
    <name type="scientific">Clostridium tarantellae</name>
    <dbReference type="NCBI Taxonomy" id="39493"/>
    <lineage>
        <taxon>Bacteria</taxon>
        <taxon>Bacillati</taxon>
        <taxon>Bacillota</taxon>
        <taxon>Clostridia</taxon>
        <taxon>Eubacteriales</taxon>
        <taxon>Clostridiaceae</taxon>
        <taxon>Clostridium</taxon>
    </lineage>
</organism>
<keyword evidence="1" id="KW-1133">Transmembrane helix</keyword>
<dbReference type="Proteomes" id="UP000430345">
    <property type="component" value="Unassembled WGS sequence"/>
</dbReference>
<evidence type="ECO:0000313" key="3">
    <source>
        <dbReference type="Proteomes" id="UP000430345"/>
    </source>
</evidence>
<keyword evidence="1" id="KW-0812">Transmembrane</keyword>
<dbReference type="AlphaFoldDB" id="A0A6I1MPF7"/>
<reference evidence="2 3" key="1">
    <citation type="submission" date="2019-10" db="EMBL/GenBank/DDBJ databases">
        <title>The Genome Sequence of Clostridium tarantellae Isolated from Fish Brain.</title>
        <authorList>
            <person name="Bano L."/>
            <person name="Kiel M."/>
            <person name="Sales G."/>
            <person name="Doxey A.C."/>
            <person name="Mansfield M.J."/>
            <person name="Schiavone M."/>
            <person name="Rossetto O."/>
            <person name="Pirazzini M."/>
            <person name="Dobrindt U."/>
            <person name="Montecucco C."/>
        </authorList>
    </citation>
    <scope>NUCLEOTIDE SEQUENCE [LARGE SCALE GENOMIC DNA]</scope>
    <source>
        <strain evidence="2 3">DSM 3997</strain>
    </source>
</reference>
<proteinExistence type="predicted"/>
<dbReference type="EMBL" id="WHJC01000134">
    <property type="protein sequence ID" value="MPQ44007.1"/>
    <property type="molecule type" value="Genomic_DNA"/>
</dbReference>
<dbReference type="PANTHER" id="PTHR40078">
    <property type="entry name" value="INTEGRAL MEMBRANE PROTEIN-RELATED"/>
    <property type="match status" value="1"/>
</dbReference>
<feature type="transmembrane region" description="Helical" evidence="1">
    <location>
        <begin position="48"/>
        <end position="72"/>
    </location>
</feature>
<dbReference type="PANTHER" id="PTHR40078:SF1">
    <property type="entry name" value="INTEGRAL MEMBRANE PROTEIN"/>
    <property type="match status" value="1"/>
</dbReference>
<keyword evidence="3" id="KW-1185">Reference proteome</keyword>
<feature type="transmembrane region" description="Helical" evidence="1">
    <location>
        <begin position="153"/>
        <end position="169"/>
    </location>
</feature>
<feature type="transmembrane region" description="Helical" evidence="1">
    <location>
        <begin position="79"/>
        <end position="99"/>
    </location>
</feature>
<feature type="transmembrane region" description="Helical" evidence="1">
    <location>
        <begin position="175"/>
        <end position="195"/>
    </location>
</feature>
<name>A0A6I1MPF7_9CLOT</name>
<sequence>MKIMNNKIFILFRLLLGFILCATSTVLMLNSNLGLSPWDVFHQGVSGLTGITIGQASIMVGFVCVGIGIILGEKVGFGTILNMILVGQFMDIIMNMNIIPVSNNILISIIMMLIGMFIMGLGCVLYIGCGIGCGPRDGLMVGLSKKFNKSIKFIRSFIEISVLILGYFLGGKVGLGTVITAIALGYCIQLTFKICRFDVTKVKHKSLSDGIKKLKIN</sequence>
<gene>
    <name evidence="2" type="ORF">GBZ86_09565</name>
</gene>
<keyword evidence="1" id="KW-0472">Membrane</keyword>